<dbReference type="InterPro" id="IPR036390">
    <property type="entry name" value="WH_DNA-bd_sf"/>
</dbReference>
<dbReference type="InterPro" id="IPR001845">
    <property type="entry name" value="HTH_ArsR_DNA-bd_dom"/>
</dbReference>
<keyword evidence="4" id="KW-1185">Reference proteome</keyword>
<gene>
    <name evidence="3" type="ORF">PYS65_00575</name>
</gene>
<dbReference type="Gene3D" id="1.10.10.10">
    <property type="entry name" value="Winged helix-like DNA-binding domain superfamily/Winged helix DNA-binding domain"/>
    <property type="match status" value="1"/>
</dbReference>
<dbReference type="PRINTS" id="PR00778">
    <property type="entry name" value="HTHARSR"/>
</dbReference>
<feature type="compositionally biased region" description="Polar residues" evidence="1">
    <location>
        <begin position="111"/>
        <end position="124"/>
    </location>
</feature>
<evidence type="ECO:0000313" key="4">
    <source>
        <dbReference type="Proteomes" id="UP001216440"/>
    </source>
</evidence>
<feature type="region of interest" description="Disordered" evidence="1">
    <location>
        <begin position="108"/>
        <end position="131"/>
    </location>
</feature>
<accession>A0ABY8JVQ0</accession>
<dbReference type="Proteomes" id="UP001216440">
    <property type="component" value="Chromosome"/>
</dbReference>
<reference evidence="3 4" key="1">
    <citation type="submission" date="2023-03" db="EMBL/GenBank/DDBJ databases">
        <authorList>
            <person name="Mo P."/>
        </authorList>
    </citation>
    <scope>NUCLEOTIDE SEQUENCE [LARGE SCALE GENOMIC DNA]</scope>
    <source>
        <strain evidence="3 4">HUAS 5</strain>
    </source>
</reference>
<dbReference type="EMBL" id="CP121682">
    <property type="protein sequence ID" value="WGD38781.1"/>
    <property type="molecule type" value="Genomic_DNA"/>
</dbReference>
<dbReference type="PROSITE" id="PS50987">
    <property type="entry name" value="HTH_ARSR_2"/>
    <property type="match status" value="1"/>
</dbReference>
<evidence type="ECO:0000313" key="3">
    <source>
        <dbReference type="EMBL" id="WGD38781.1"/>
    </source>
</evidence>
<dbReference type="RefSeq" id="WP_279331676.1">
    <property type="nucleotide sequence ID" value="NZ_CP121682.1"/>
</dbReference>
<dbReference type="InterPro" id="IPR011991">
    <property type="entry name" value="ArsR-like_HTH"/>
</dbReference>
<dbReference type="InterPro" id="IPR036388">
    <property type="entry name" value="WH-like_DNA-bd_sf"/>
</dbReference>
<proteinExistence type="predicted"/>
<evidence type="ECO:0000256" key="1">
    <source>
        <dbReference type="SAM" id="MobiDB-lite"/>
    </source>
</evidence>
<feature type="domain" description="HTH arsR-type" evidence="2">
    <location>
        <begin position="16"/>
        <end position="110"/>
    </location>
</feature>
<dbReference type="CDD" id="cd00090">
    <property type="entry name" value="HTH_ARSR"/>
    <property type="match status" value="1"/>
</dbReference>
<dbReference type="SMART" id="SM00418">
    <property type="entry name" value="HTH_ARSR"/>
    <property type="match status" value="1"/>
</dbReference>
<dbReference type="SUPFAM" id="SSF46785">
    <property type="entry name" value="Winged helix' DNA-binding domain"/>
    <property type="match status" value="1"/>
</dbReference>
<name>A0ABY8JVQ0_9ACTN</name>
<evidence type="ECO:0000259" key="2">
    <source>
        <dbReference type="PROSITE" id="PS50987"/>
    </source>
</evidence>
<sequence>MSTHVRRAPAKKALPHPDLREVPVDLVLRALGEPLRLGIARSLARAGHPMNCSAFGLSVSKSTSTYHFKVLRESGVISQFEEGTSRYSELRETELEQRFPGLLTAILTSEEPVTTEPSVPQRAQSGPRPAR</sequence>
<organism evidence="3 4">
    <name type="scientific">Streptomyces cathayae</name>
    <dbReference type="NCBI Taxonomy" id="3031124"/>
    <lineage>
        <taxon>Bacteria</taxon>
        <taxon>Bacillati</taxon>
        <taxon>Actinomycetota</taxon>
        <taxon>Actinomycetes</taxon>
        <taxon>Kitasatosporales</taxon>
        <taxon>Streptomycetaceae</taxon>
        <taxon>Streptomyces</taxon>
    </lineage>
</organism>
<protein>
    <submittedName>
        <fullName evidence="3">Helix-turn-helix transcriptional regulator</fullName>
    </submittedName>
</protein>